<keyword evidence="2" id="KW-1185">Reference proteome</keyword>
<organism evidence="1 2">
    <name type="scientific">Nocardioides soli</name>
    <dbReference type="NCBI Taxonomy" id="1036020"/>
    <lineage>
        <taxon>Bacteria</taxon>
        <taxon>Bacillati</taxon>
        <taxon>Actinomycetota</taxon>
        <taxon>Actinomycetes</taxon>
        <taxon>Propionibacteriales</taxon>
        <taxon>Nocardioidaceae</taxon>
        <taxon>Nocardioides</taxon>
    </lineage>
</organism>
<evidence type="ECO:0000313" key="2">
    <source>
        <dbReference type="Proteomes" id="UP000589626"/>
    </source>
</evidence>
<sequence length="74" mass="7698">MSALAVPLHCQETAAAVATRDRAATADQLIDVACKDAIRLLRGGRAGMAEYRLARAGTAADRILGTTTTKDGAR</sequence>
<dbReference type="EMBL" id="JACHWR010000001">
    <property type="protein sequence ID" value="MBB3041185.1"/>
    <property type="molecule type" value="Genomic_DNA"/>
</dbReference>
<dbReference type="RefSeq" id="WP_183591112.1">
    <property type="nucleotide sequence ID" value="NZ_JACHWR010000001.1"/>
</dbReference>
<evidence type="ECO:0000313" key="1">
    <source>
        <dbReference type="EMBL" id="MBB3041185.1"/>
    </source>
</evidence>
<dbReference type="Proteomes" id="UP000589626">
    <property type="component" value="Unassembled WGS sequence"/>
</dbReference>
<accession>A0A7W4VSW2</accession>
<gene>
    <name evidence="1" type="ORF">FHU40_000986</name>
</gene>
<dbReference type="AlphaFoldDB" id="A0A7W4VSW2"/>
<reference evidence="1 2" key="1">
    <citation type="submission" date="2020-08" db="EMBL/GenBank/DDBJ databases">
        <title>Sequencing the genomes of 1000 actinobacteria strains.</title>
        <authorList>
            <person name="Klenk H.-P."/>
        </authorList>
    </citation>
    <scope>NUCLEOTIDE SEQUENCE [LARGE SCALE GENOMIC DNA]</scope>
    <source>
        <strain evidence="1 2">DSM 105498</strain>
    </source>
</reference>
<proteinExistence type="predicted"/>
<protein>
    <submittedName>
        <fullName evidence="1">Uncharacterized protein</fullName>
    </submittedName>
</protein>
<comment type="caution">
    <text evidence="1">The sequence shown here is derived from an EMBL/GenBank/DDBJ whole genome shotgun (WGS) entry which is preliminary data.</text>
</comment>
<name>A0A7W4VSW2_9ACTN</name>